<dbReference type="Gene3D" id="1.10.287.550">
    <property type="entry name" value="Helix hairpin bin"/>
    <property type="match status" value="1"/>
</dbReference>
<evidence type="ECO:0000256" key="6">
    <source>
        <dbReference type="SAM" id="Phobius"/>
    </source>
</evidence>
<keyword evidence="7" id="KW-0732">Signal</keyword>
<keyword evidence="5" id="KW-0106">Calcium</keyword>
<comment type="caution">
    <text evidence="9">The sequence shown here is derived from an EMBL/GenBank/DDBJ whole genome shotgun (WGS) entry which is preliminary data.</text>
</comment>
<keyword evidence="6" id="KW-1133">Transmembrane helix</keyword>
<reference evidence="9" key="1">
    <citation type="thesis" date="2020" institute="ProQuest LLC" country="789 East Eisenhower Parkway, Ann Arbor, MI, USA">
        <title>Comparative Genomics and Chromosome Evolution.</title>
        <authorList>
            <person name="Mudd A.B."/>
        </authorList>
    </citation>
    <scope>NUCLEOTIDE SEQUENCE</scope>
    <source>
        <strain evidence="9">Female2</strain>
        <tissue evidence="9">Blood</tissue>
    </source>
</reference>
<sequence>MAIFPAFLLLFWTCTIRGITASKPNFVLFMADDLGIGEIGCFGNKTLRTPNIDRLAAEGVKLTHHIAAAAICTPSRAAFMTGRYPVRSGMTGHDGYAVLMWNAVSGGLPPNETTFPKILKEQGYTTGIIGKWHLGMNCGSRNDFCHHPLNHGFDYYFGLPFTLINDCDDSLPTEIHIAFKKKLLFYGQLFAVALVTIMVCKQIRLITISWKVIVIFAFLPILFFGYWYVAYEFMNYWNCFLMRNFEITEQPLDPDTTAVKMINEATSFISRNKQGPFLLIVSFLHIHTPYITTKRFRGKSKHGLYGDNIEELDWMTGEILATIDQEGLVNNTLTYFTSDHGAYLEGLNTVNKGFNGIYRGGKGMGGLEGGIRVPGILRWPGVLPANTVIDEPTSLMDIYPTVIKLGEGKIPEDRITDGKDLMPLVQGLDSTSPHDFMFHYCSDQLHAVRWYQKSSHTVWKVHYISPKFSPEGSSACFRSKLCSCSGDLVLHHVPPLLYNLSNDPSEKMPIASDLATYQEMMEEIERAVANHRASLHPVPLQLYKFNNLWDPRLQSCCGIFPFCSCRKE</sequence>
<evidence type="ECO:0000259" key="8">
    <source>
        <dbReference type="Pfam" id="PF00884"/>
    </source>
</evidence>
<dbReference type="PANTHER" id="PTHR42693">
    <property type="entry name" value="ARYLSULFATASE FAMILY MEMBER"/>
    <property type="match status" value="1"/>
</dbReference>
<dbReference type="InterPro" id="IPR017850">
    <property type="entry name" value="Alkaline_phosphatase_core_sf"/>
</dbReference>
<evidence type="ECO:0000256" key="1">
    <source>
        <dbReference type="ARBA" id="ARBA00001913"/>
    </source>
</evidence>
<comment type="cofactor">
    <cofactor evidence="1">
        <name>Ca(2+)</name>
        <dbReference type="ChEBI" id="CHEBI:29108"/>
    </cofactor>
</comment>
<keyword evidence="4" id="KW-0378">Hydrolase</keyword>
<evidence type="ECO:0000256" key="2">
    <source>
        <dbReference type="ARBA" id="ARBA00008779"/>
    </source>
</evidence>
<dbReference type="InterPro" id="IPR050738">
    <property type="entry name" value="Sulfatase"/>
</dbReference>
<dbReference type="EMBL" id="JAACNH010000002">
    <property type="protein sequence ID" value="KAG8450561.1"/>
    <property type="molecule type" value="Genomic_DNA"/>
</dbReference>
<feature type="transmembrane region" description="Helical" evidence="6">
    <location>
        <begin position="183"/>
        <end position="200"/>
    </location>
</feature>
<keyword evidence="6" id="KW-0472">Membrane</keyword>
<dbReference type="PANTHER" id="PTHR42693:SF50">
    <property type="entry name" value="ARYLSULFATASE H ISOFORM X1"/>
    <property type="match status" value="1"/>
</dbReference>
<dbReference type="Proteomes" id="UP000812440">
    <property type="component" value="Chromosome 2"/>
</dbReference>
<dbReference type="FunFam" id="3.30.1120.10:FF:000014">
    <property type="entry name" value="Arylsulfatase family member H"/>
    <property type="match status" value="1"/>
</dbReference>
<keyword evidence="6" id="KW-0812">Transmembrane</keyword>
<dbReference type="Pfam" id="PF00884">
    <property type="entry name" value="Sulfatase"/>
    <property type="match status" value="1"/>
</dbReference>
<dbReference type="FunFam" id="3.40.720.10:FF:000233">
    <property type="entry name" value="Predicted protein"/>
    <property type="match status" value="1"/>
</dbReference>
<dbReference type="GO" id="GO:0046872">
    <property type="term" value="F:metal ion binding"/>
    <property type="evidence" value="ECO:0007669"/>
    <property type="project" value="UniProtKB-KW"/>
</dbReference>
<gene>
    <name evidence="9" type="ORF">GDO86_003002</name>
</gene>
<name>A0A8T2K7F4_9PIPI</name>
<evidence type="ECO:0000313" key="9">
    <source>
        <dbReference type="EMBL" id="KAG8450561.1"/>
    </source>
</evidence>
<dbReference type="Gene3D" id="3.30.1120.10">
    <property type="match status" value="1"/>
</dbReference>
<dbReference type="AlphaFoldDB" id="A0A8T2K7F4"/>
<proteinExistence type="inferred from homology"/>
<dbReference type="InterPro" id="IPR000917">
    <property type="entry name" value="Sulfatase_N"/>
</dbReference>
<feature type="signal peptide" evidence="7">
    <location>
        <begin position="1"/>
        <end position="21"/>
    </location>
</feature>
<organism evidence="9 10">
    <name type="scientific">Hymenochirus boettgeri</name>
    <name type="common">Congo dwarf clawed frog</name>
    <dbReference type="NCBI Taxonomy" id="247094"/>
    <lineage>
        <taxon>Eukaryota</taxon>
        <taxon>Metazoa</taxon>
        <taxon>Chordata</taxon>
        <taxon>Craniata</taxon>
        <taxon>Vertebrata</taxon>
        <taxon>Euteleostomi</taxon>
        <taxon>Amphibia</taxon>
        <taxon>Batrachia</taxon>
        <taxon>Anura</taxon>
        <taxon>Pipoidea</taxon>
        <taxon>Pipidae</taxon>
        <taxon>Pipinae</taxon>
        <taxon>Hymenochirus</taxon>
    </lineage>
</organism>
<dbReference type="InterPro" id="IPR024607">
    <property type="entry name" value="Sulfatase_CS"/>
</dbReference>
<dbReference type="PROSITE" id="PS00149">
    <property type="entry name" value="SULFATASE_2"/>
    <property type="match status" value="1"/>
</dbReference>
<evidence type="ECO:0000256" key="5">
    <source>
        <dbReference type="ARBA" id="ARBA00022837"/>
    </source>
</evidence>
<dbReference type="GO" id="GO:0004065">
    <property type="term" value="F:arylsulfatase activity"/>
    <property type="evidence" value="ECO:0007669"/>
    <property type="project" value="TreeGrafter"/>
</dbReference>
<feature type="chain" id="PRO_5035943785" description="Sulfatase N-terminal domain-containing protein" evidence="7">
    <location>
        <begin position="22"/>
        <end position="568"/>
    </location>
</feature>
<evidence type="ECO:0000256" key="4">
    <source>
        <dbReference type="ARBA" id="ARBA00022801"/>
    </source>
</evidence>
<dbReference type="SUPFAM" id="SSF53649">
    <property type="entry name" value="Alkaline phosphatase-like"/>
    <property type="match status" value="1"/>
</dbReference>
<keyword evidence="3" id="KW-0479">Metal-binding</keyword>
<feature type="transmembrane region" description="Helical" evidence="6">
    <location>
        <begin position="212"/>
        <end position="231"/>
    </location>
</feature>
<evidence type="ECO:0000256" key="7">
    <source>
        <dbReference type="SAM" id="SignalP"/>
    </source>
</evidence>
<feature type="domain" description="Sulfatase N-terminal" evidence="8">
    <location>
        <begin position="24"/>
        <end position="405"/>
    </location>
</feature>
<dbReference type="OrthoDB" id="103349at2759"/>
<evidence type="ECO:0000256" key="3">
    <source>
        <dbReference type="ARBA" id="ARBA00022723"/>
    </source>
</evidence>
<comment type="similarity">
    <text evidence="2">Belongs to the sulfatase family.</text>
</comment>
<dbReference type="PROSITE" id="PS00523">
    <property type="entry name" value="SULFATASE_1"/>
    <property type="match status" value="1"/>
</dbReference>
<dbReference type="Gene3D" id="3.40.720.10">
    <property type="entry name" value="Alkaline Phosphatase, subunit A"/>
    <property type="match status" value="1"/>
</dbReference>
<dbReference type="Pfam" id="PF14707">
    <property type="entry name" value="Sulfatase_C"/>
    <property type="match status" value="1"/>
</dbReference>
<accession>A0A8T2K7F4</accession>
<evidence type="ECO:0000313" key="10">
    <source>
        <dbReference type="Proteomes" id="UP000812440"/>
    </source>
</evidence>
<keyword evidence="10" id="KW-1185">Reference proteome</keyword>
<protein>
    <recommendedName>
        <fullName evidence="8">Sulfatase N-terminal domain-containing protein</fullName>
    </recommendedName>
</protein>